<evidence type="ECO:0000313" key="3">
    <source>
        <dbReference type="Proteomes" id="UP000091956"/>
    </source>
</evidence>
<evidence type="ECO:0000313" key="2">
    <source>
        <dbReference type="EMBL" id="OBT97563.2"/>
    </source>
</evidence>
<gene>
    <name evidence="2" type="ORF">VE01_04527</name>
</gene>
<reference evidence="3" key="2">
    <citation type="journal article" date="2018" name="Nat. Commun.">
        <title>Extreme sensitivity to ultraviolet light in the fungal pathogen causing white-nose syndrome of bats.</title>
        <authorList>
            <person name="Palmer J.M."/>
            <person name="Drees K.P."/>
            <person name="Foster J.T."/>
            <person name="Lindner D.L."/>
        </authorList>
    </citation>
    <scope>NUCLEOTIDE SEQUENCE [LARGE SCALE GENOMIC DNA]</scope>
    <source>
        <strain evidence="3">UAMH 10579</strain>
    </source>
</reference>
<accession>A0A1B8GNY9</accession>
<dbReference type="PANTHER" id="PTHR33112:SF9">
    <property type="entry name" value="HETEROKARYON INCOMPATIBILITY DOMAIN-CONTAINING PROTEIN"/>
    <property type="match status" value="1"/>
</dbReference>
<dbReference type="PANTHER" id="PTHR33112">
    <property type="entry name" value="DOMAIN PROTEIN, PUTATIVE-RELATED"/>
    <property type="match status" value="1"/>
</dbReference>
<dbReference type="AlphaFoldDB" id="A0A1B8GNY9"/>
<feature type="domain" description="Heterokaryon incompatibility" evidence="1">
    <location>
        <begin position="240"/>
        <end position="412"/>
    </location>
</feature>
<proteinExistence type="predicted"/>
<organism evidence="2 3">
    <name type="scientific">Pseudogymnoascus verrucosus</name>
    <dbReference type="NCBI Taxonomy" id="342668"/>
    <lineage>
        <taxon>Eukaryota</taxon>
        <taxon>Fungi</taxon>
        <taxon>Dikarya</taxon>
        <taxon>Ascomycota</taxon>
        <taxon>Pezizomycotina</taxon>
        <taxon>Leotiomycetes</taxon>
        <taxon>Thelebolales</taxon>
        <taxon>Thelebolaceae</taxon>
        <taxon>Pseudogymnoascus</taxon>
    </lineage>
</organism>
<dbReference type="Pfam" id="PF06985">
    <property type="entry name" value="HET"/>
    <property type="match status" value="1"/>
</dbReference>
<dbReference type="EMBL" id="KV460221">
    <property type="protein sequence ID" value="OBT97563.2"/>
    <property type="molecule type" value="Genomic_DNA"/>
</dbReference>
<dbReference type="InterPro" id="IPR010730">
    <property type="entry name" value="HET"/>
</dbReference>
<reference evidence="2 3" key="1">
    <citation type="submission" date="2016-03" db="EMBL/GenBank/DDBJ databases">
        <title>Comparative genomics of Pseudogymnoascus destructans, the fungus causing white-nose syndrome of bats.</title>
        <authorList>
            <person name="Palmer J.M."/>
            <person name="Drees K.P."/>
            <person name="Foster J.T."/>
            <person name="Lindner D.L."/>
        </authorList>
    </citation>
    <scope>NUCLEOTIDE SEQUENCE [LARGE SCALE GENOMIC DNA]</scope>
    <source>
        <strain evidence="2 3">UAMH 10579</strain>
    </source>
</reference>
<dbReference type="Proteomes" id="UP000091956">
    <property type="component" value="Unassembled WGS sequence"/>
</dbReference>
<protein>
    <recommendedName>
        <fullName evidence="1">Heterokaryon incompatibility domain-containing protein</fullName>
    </recommendedName>
</protein>
<dbReference type="GeneID" id="28837913"/>
<evidence type="ECO:0000259" key="1">
    <source>
        <dbReference type="Pfam" id="PF06985"/>
    </source>
</evidence>
<dbReference type="RefSeq" id="XP_018131296.2">
    <property type="nucleotide sequence ID" value="XM_018273999.2"/>
</dbReference>
<keyword evidence="3" id="KW-1185">Reference proteome</keyword>
<name>A0A1B8GNY9_9PEZI</name>
<sequence>MSCITALKARTTDFKLSHSSPLSSVLMPELGRTESIPTMDRLQRLLWKKENRNCQHCRGLQDGQHRIPAAALIHGAETGCPACHLLYESISPADLADQRITLVHVRLFGDSQVCHTFDPGSEDMSRKLCAEEGFSKGGWVSGPEYPTTAFYPPVERAVELFTLEGAPSPWPKIRTARTILATANTDEFHNLIRGWLRQCETQHPGCKDYHPSILPDRVVFVGEGRDPYLVEPPKGTREDYIALSHRWGGQVSLQLKTANLDDFKKGIPFSSFPKTFQDAITVCRNLSIKYIWIDSICIIQDSKDDWDIQGSKMDQVYSHCRLTIAADAAENGDSGFLETPERRDFHKATRKISCTSPAGQKGEIFVRPWRQYGSIGGFGRHYNGWEPDSLQPPQRLKQEGSYLLRRGWVLQETFLPVRVLHFLPDEVTFKCTVSSRCECQIPLHASVAHRPLDLEEPREITPRDLKEFWREVIEQYTQREFTFHSDRLAAMAGLASHVHVRRPDIEYYAGLWSDELPSTLLWIVDREINFGRLWGNESHRNTPGVAPTWSWGSVTGRVTFLFWHLSYGRGKWAESEPDLTDVKVTCTPAGRNRYGSVKDAELTAEGYLCDVRVWLTGGSEWHFPFRMETQKADGTVEKTNGFLYPDTEEVLGGLQAGRKVGVEMAVVGVYESRMFLVLREVGVGKLVFERIGVIHCNILDRVVLKEWGRKERFTIV</sequence>